<gene>
    <name evidence="2" type="ORF">H5410_005110</name>
</gene>
<name>A0A9J6A6P6_SOLCO</name>
<dbReference type="Gene3D" id="3.60.10.10">
    <property type="entry name" value="Endonuclease/exonuclease/phosphatase"/>
    <property type="match status" value="1"/>
</dbReference>
<dbReference type="OrthoDB" id="9908259at2759"/>
<keyword evidence="1" id="KW-0472">Membrane</keyword>
<keyword evidence="1" id="KW-1133">Transmembrane helix</keyword>
<protein>
    <recommendedName>
        <fullName evidence="4">Reverse transcriptase domain-containing protein</fullName>
    </recommendedName>
</protein>
<evidence type="ECO:0000313" key="3">
    <source>
        <dbReference type="Proteomes" id="UP000824120"/>
    </source>
</evidence>
<accession>A0A9J6A6P6</accession>
<dbReference type="SUPFAM" id="SSF56219">
    <property type="entry name" value="DNase I-like"/>
    <property type="match status" value="1"/>
</dbReference>
<dbReference type="PANTHER" id="PTHR33710:SF79">
    <property type="entry name" value="OS06G0205337 PROTEIN"/>
    <property type="match status" value="1"/>
</dbReference>
<comment type="caution">
    <text evidence="2">The sequence shown here is derived from an EMBL/GenBank/DDBJ whole genome shotgun (WGS) entry which is preliminary data.</text>
</comment>
<keyword evidence="1" id="KW-0812">Transmembrane</keyword>
<evidence type="ECO:0000256" key="1">
    <source>
        <dbReference type="SAM" id="Phobius"/>
    </source>
</evidence>
<dbReference type="AlphaFoldDB" id="A0A9J6A6P6"/>
<organism evidence="2 3">
    <name type="scientific">Solanum commersonii</name>
    <name type="common">Commerson's wild potato</name>
    <name type="synonym">Commerson's nightshade</name>
    <dbReference type="NCBI Taxonomy" id="4109"/>
    <lineage>
        <taxon>Eukaryota</taxon>
        <taxon>Viridiplantae</taxon>
        <taxon>Streptophyta</taxon>
        <taxon>Embryophyta</taxon>
        <taxon>Tracheophyta</taxon>
        <taxon>Spermatophyta</taxon>
        <taxon>Magnoliopsida</taxon>
        <taxon>eudicotyledons</taxon>
        <taxon>Gunneridae</taxon>
        <taxon>Pentapetalae</taxon>
        <taxon>asterids</taxon>
        <taxon>lamiids</taxon>
        <taxon>Solanales</taxon>
        <taxon>Solanaceae</taxon>
        <taxon>Solanoideae</taxon>
        <taxon>Solaneae</taxon>
        <taxon>Solanum</taxon>
    </lineage>
</organism>
<keyword evidence="3" id="KW-1185">Reference proteome</keyword>
<sequence length="205" mass="23625">MVVTIVYAKCDRNQRLELWEEISHIAKGQDHPWIVGGDFNMVLNKKEEIGGLLVMGYEVQDFLNCIESNELYHVQFKGSAFTWWNGRLGTDCISERLDKILGFCERVVDLILRLLANNYYYVLLNGQSHGFFHSTGGVKQGDPLSLALFIISVEVLSRALNVLFEDPHYVGYGMPKWSANLNHLAFANNLIYFLLLMPIIWRKFY</sequence>
<proteinExistence type="predicted"/>
<feature type="transmembrane region" description="Helical" evidence="1">
    <location>
        <begin position="184"/>
        <end position="201"/>
    </location>
</feature>
<dbReference type="InterPro" id="IPR036691">
    <property type="entry name" value="Endo/exonu/phosph_ase_sf"/>
</dbReference>
<reference evidence="2 3" key="1">
    <citation type="submission" date="2020-09" db="EMBL/GenBank/DDBJ databases">
        <title>De no assembly of potato wild relative species, Solanum commersonii.</title>
        <authorList>
            <person name="Cho K."/>
        </authorList>
    </citation>
    <scope>NUCLEOTIDE SEQUENCE [LARGE SCALE GENOMIC DNA]</scope>
    <source>
        <strain evidence="2">LZ3.2</strain>
        <tissue evidence="2">Leaf</tissue>
    </source>
</reference>
<dbReference type="PANTHER" id="PTHR33710">
    <property type="entry name" value="BNAC02G09200D PROTEIN"/>
    <property type="match status" value="1"/>
</dbReference>
<dbReference type="Proteomes" id="UP000824120">
    <property type="component" value="Chromosome 2"/>
</dbReference>
<dbReference type="EMBL" id="JACXVP010000002">
    <property type="protein sequence ID" value="KAG5619892.1"/>
    <property type="molecule type" value="Genomic_DNA"/>
</dbReference>
<evidence type="ECO:0008006" key="4">
    <source>
        <dbReference type="Google" id="ProtNLM"/>
    </source>
</evidence>
<evidence type="ECO:0000313" key="2">
    <source>
        <dbReference type="EMBL" id="KAG5619892.1"/>
    </source>
</evidence>